<dbReference type="GO" id="GO:0004497">
    <property type="term" value="F:monooxygenase activity"/>
    <property type="evidence" value="ECO:0007669"/>
    <property type="project" value="UniProtKB-KW"/>
</dbReference>
<sequence>MNYVEEAASYLPPQIRDLSVSLFNYAQDRDGRKSILGYAATAALSYYVGRTVYNIFIPPRKLRHIPRASSSAMILSMMKGSSPSERAREIVMPIIEEHGICLKYQLGKWTVIIADYDELKPFLKNINTFPKKLMVFSTDFDIASHPNILGTNNEVWKRQRKAANPAFHRSMPIATFGGVMETMFKTIQTDNIQYPDLASFNRRFALDCIGLGGFSFDMGSVADSNSEYSAIYNEAFEIMKDPIQFLFPSFSKLPASWFAYRQRVVVAGGKFKQLLVGIVETRKQEVLKNLESGHDQKLLDMDLLTMLIHANLNQDGSSTYLTDGELISNLGVFYVAGHETTANALSSMLYYLAVNPKHQQRLREEVISVMGDTPEDVIPTDEQLRQMKFLDRCIKETMRINPPTSGNQLRTAAEDTTLGNFFIPKGTDLGMDIWITHHLEKYWKDSDYFNPSRFDQESPDYVDSTWMPFGYGERICIGMNFSLAEQRVFHAMFIRKYEYSLSPNSEHVNGMLNGTL</sequence>
<name>A0A8H7PXD0_9FUNG</name>
<keyword evidence="8" id="KW-1185">Reference proteome</keyword>
<evidence type="ECO:0000313" key="7">
    <source>
        <dbReference type="EMBL" id="KAG2181485.1"/>
    </source>
</evidence>
<keyword evidence="6" id="KW-0503">Monooxygenase</keyword>
<dbReference type="InterPro" id="IPR050121">
    <property type="entry name" value="Cytochrome_P450_monoxygenase"/>
</dbReference>
<keyword evidence="3 5" id="KW-0479">Metal-binding</keyword>
<dbReference type="SUPFAM" id="SSF48264">
    <property type="entry name" value="Cytochrome P450"/>
    <property type="match status" value="1"/>
</dbReference>
<evidence type="ECO:0000256" key="1">
    <source>
        <dbReference type="ARBA" id="ARBA00001971"/>
    </source>
</evidence>
<dbReference type="OrthoDB" id="2370645at2759"/>
<dbReference type="AlphaFoldDB" id="A0A8H7PXD0"/>
<evidence type="ECO:0000256" key="4">
    <source>
        <dbReference type="ARBA" id="ARBA00023004"/>
    </source>
</evidence>
<dbReference type="InterPro" id="IPR002401">
    <property type="entry name" value="Cyt_P450_E_grp-I"/>
</dbReference>
<evidence type="ECO:0008006" key="9">
    <source>
        <dbReference type="Google" id="ProtNLM"/>
    </source>
</evidence>
<protein>
    <recommendedName>
        <fullName evidence="9">Cytochrome P450</fullName>
    </recommendedName>
</protein>
<dbReference type="PANTHER" id="PTHR24305:SF166">
    <property type="entry name" value="CYTOCHROME P450 12A4, MITOCHONDRIAL-RELATED"/>
    <property type="match status" value="1"/>
</dbReference>
<dbReference type="EMBL" id="JAEPRA010000008">
    <property type="protein sequence ID" value="KAG2181485.1"/>
    <property type="molecule type" value="Genomic_DNA"/>
</dbReference>
<dbReference type="Gene3D" id="1.10.630.10">
    <property type="entry name" value="Cytochrome P450"/>
    <property type="match status" value="1"/>
</dbReference>
<dbReference type="InterPro" id="IPR001128">
    <property type="entry name" value="Cyt_P450"/>
</dbReference>
<keyword evidence="5 6" id="KW-0349">Heme</keyword>
<keyword evidence="4 5" id="KW-0408">Iron</keyword>
<dbReference type="GO" id="GO:0016705">
    <property type="term" value="F:oxidoreductase activity, acting on paired donors, with incorporation or reduction of molecular oxygen"/>
    <property type="evidence" value="ECO:0007669"/>
    <property type="project" value="InterPro"/>
</dbReference>
<comment type="caution">
    <text evidence="7">The sequence shown here is derived from an EMBL/GenBank/DDBJ whole genome shotgun (WGS) entry which is preliminary data.</text>
</comment>
<dbReference type="Pfam" id="PF00067">
    <property type="entry name" value="p450"/>
    <property type="match status" value="1"/>
</dbReference>
<dbReference type="PANTHER" id="PTHR24305">
    <property type="entry name" value="CYTOCHROME P450"/>
    <property type="match status" value="1"/>
</dbReference>
<feature type="binding site" description="axial binding residue" evidence="5">
    <location>
        <position position="476"/>
    </location>
    <ligand>
        <name>heme</name>
        <dbReference type="ChEBI" id="CHEBI:30413"/>
    </ligand>
    <ligandPart>
        <name>Fe</name>
        <dbReference type="ChEBI" id="CHEBI:18248"/>
    </ligandPart>
</feature>
<gene>
    <name evidence="7" type="ORF">INT44_008298</name>
</gene>
<dbReference type="GO" id="GO:0005506">
    <property type="term" value="F:iron ion binding"/>
    <property type="evidence" value="ECO:0007669"/>
    <property type="project" value="InterPro"/>
</dbReference>
<evidence type="ECO:0000256" key="6">
    <source>
        <dbReference type="RuleBase" id="RU000461"/>
    </source>
</evidence>
<reference evidence="7" key="1">
    <citation type="submission" date="2020-12" db="EMBL/GenBank/DDBJ databases">
        <title>Metabolic potential, ecology and presence of endohyphal bacteria is reflected in genomic diversity of Mucoromycotina.</title>
        <authorList>
            <person name="Muszewska A."/>
            <person name="Okrasinska A."/>
            <person name="Steczkiewicz K."/>
            <person name="Drgas O."/>
            <person name="Orlowska M."/>
            <person name="Perlinska-Lenart U."/>
            <person name="Aleksandrzak-Piekarczyk T."/>
            <person name="Szatraj K."/>
            <person name="Zielenkiewicz U."/>
            <person name="Pilsyk S."/>
            <person name="Malc E."/>
            <person name="Mieczkowski P."/>
            <person name="Kruszewska J.S."/>
            <person name="Biernat P."/>
            <person name="Pawlowska J."/>
        </authorList>
    </citation>
    <scope>NUCLEOTIDE SEQUENCE</scope>
    <source>
        <strain evidence="7">WA0000051536</strain>
    </source>
</reference>
<dbReference type="InterPro" id="IPR036396">
    <property type="entry name" value="Cyt_P450_sf"/>
</dbReference>
<evidence type="ECO:0000313" key="8">
    <source>
        <dbReference type="Proteomes" id="UP000612746"/>
    </source>
</evidence>
<keyword evidence="6" id="KW-0560">Oxidoreductase</keyword>
<evidence type="ECO:0000256" key="2">
    <source>
        <dbReference type="ARBA" id="ARBA00010617"/>
    </source>
</evidence>
<evidence type="ECO:0000256" key="3">
    <source>
        <dbReference type="ARBA" id="ARBA00022723"/>
    </source>
</evidence>
<organism evidence="7 8">
    <name type="scientific">Umbelopsis vinacea</name>
    <dbReference type="NCBI Taxonomy" id="44442"/>
    <lineage>
        <taxon>Eukaryota</taxon>
        <taxon>Fungi</taxon>
        <taxon>Fungi incertae sedis</taxon>
        <taxon>Mucoromycota</taxon>
        <taxon>Mucoromycotina</taxon>
        <taxon>Umbelopsidomycetes</taxon>
        <taxon>Umbelopsidales</taxon>
        <taxon>Umbelopsidaceae</taxon>
        <taxon>Umbelopsis</taxon>
    </lineage>
</organism>
<comment type="cofactor">
    <cofactor evidence="1 5">
        <name>heme</name>
        <dbReference type="ChEBI" id="CHEBI:30413"/>
    </cofactor>
</comment>
<dbReference type="Proteomes" id="UP000612746">
    <property type="component" value="Unassembled WGS sequence"/>
</dbReference>
<evidence type="ECO:0000256" key="5">
    <source>
        <dbReference type="PIRSR" id="PIRSR602401-1"/>
    </source>
</evidence>
<dbReference type="PRINTS" id="PR00463">
    <property type="entry name" value="EP450I"/>
</dbReference>
<dbReference type="PROSITE" id="PS00086">
    <property type="entry name" value="CYTOCHROME_P450"/>
    <property type="match status" value="1"/>
</dbReference>
<dbReference type="InterPro" id="IPR017972">
    <property type="entry name" value="Cyt_P450_CS"/>
</dbReference>
<proteinExistence type="inferred from homology"/>
<accession>A0A8H7PXD0</accession>
<comment type="similarity">
    <text evidence="2 6">Belongs to the cytochrome P450 family.</text>
</comment>
<dbReference type="PRINTS" id="PR00385">
    <property type="entry name" value="P450"/>
</dbReference>
<dbReference type="GO" id="GO:0020037">
    <property type="term" value="F:heme binding"/>
    <property type="evidence" value="ECO:0007669"/>
    <property type="project" value="InterPro"/>
</dbReference>